<dbReference type="Proteomes" id="UP001226762">
    <property type="component" value="Unassembled WGS sequence"/>
</dbReference>
<reference evidence="1" key="1">
    <citation type="submission" date="2022-07" db="EMBL/GenBank/DDBJ databases">
        <authorList>
            <person name="Otstavnykh N."/>
            <person name="Isaeva M."/>
            <person name="Bystritskaya E."/>
        </authorList>
    </citation>
    <scope>NUCLEOTIDE SEQUENCE</scope>
    <source>
        <strain evidence="1">KCTC 52189</strain>
    </source>
</reference>
<keyword evidence="2" id="KW-1185">Reference proteome</keyword>
<dbReference type="AlphaFoldDB" id="A0AAE3WHL8"/>
<dbReference type="PANTHER" id="PTHR43861">
    <property type="entry name" value="TRANS-ACONITATE 2-METHYLTRANSFERASE-RELATED"/>
    <property type="match status" value="1"/>
</dbReference>
<organism evidence="1 2">
    <name type="scientific">Marimonas arenosa</name>
    <dbReference type="NCBI Taxonomy" id="1795305"/>
    <lineage>
        <taxon>Bacteria</taxon>
        <taxon>Pseudomonadati</taxon>
        <taxon>Pseudomonadota</taxon>
        <taxon>Alphaproteobacteria</taxon>
        <taxon>Rhodobacterales</taxon>
        <taxon>Paracoccaceae</taxon>
        <taxon>Marimonas</taxon>
    </lineage>
</organism>
<proteinExistence type="predicted"/>
<dbReference type="PANTHER" id="PTHR43861:SF1">
    <property type="entry name" value="TRANS-ACONITATE 2-METHYLTRANSFERASE"/>
    <property type="match status" value="1"/>
</dbReference>
<evidence type="ECO:0000313" key="1">
    <source>
        <dbReference type="EMBL" id="MDQ2091738.1"/>
    </source>
</evidence>
<keyword evidence="1" id="KW-0489">Methyltransferase</keyword>
<protein>
    <submittedName>
        <fullName evidence="1">Class I SAM-dependent methyltransferase</fullName>
    </submittedName>
</protein>
<reference evidence="1" key="2">
    <citation type="submission" date="2023-02" db="EMBL/GenBank/DDBJ databases">
        <title>'Rhodoalgimonas zhirmunskyi' gen. nov., isolated from a red alga.</title>
        <authorList>
            <person name="Nedashkovskaya O.I."/>
            <person name="Otstavnykh N.Y."/>
            <person name="Bystritskaya E.P."/>
            <person name="Balabanova L.A."/>
            <person name="Isaeva M.P."/>
        </authorList>
    </citation>
    <scope>NUCLEOTIDE SEQUENCE</scope>
    <source>
        <strain evidence="1">KCTC 52189</strain>
    </source>
</reference>
<dbReference type="GO" id="GO:0032259">
    <property type="term" value="P:methylation"/>
    <property type="evidence" value="ECO:0007669"/>
    <property type="project" value="UniProtKB-KW"/>
</dbReference>
<name>A0AAE3WHL8_9RHOB</name>
<evidence type="ECO:0000313" key="2">
    <source>
        <dbReference type="Proteomes" id="UP001226762"/>
    </source>
</evidence>
<comment type="caution">
    <text evidence="1">The sequence shown here is derived from an EMBL/GenBank/DDBJ whole genome shotgun (WGS) entry which is preliminary data.</text>
</comment>
<dbReference type="SUPFAM" id="SSF53335">
    <property type="entry name" value="S-adenosyl-L-methionine-dependent methyltransferases"/>
    <property type="match status" value="1"/>
</dbReference>
<dbReference type="Gene3D" id="3.40.50.150">
    <property type="entry name" value="Vaccinia Virus protein VP39"/>
    <property type="match status" value="1"/>
</dbReference>
<dbReference type="Pfam" id="PF13489">
    <property type="entry name" value="Methyltransf_23"/>
    <property type="match status" value="1"/>
</dbReference>
<gene>
    <name evidence="1" type="ORF">NO357_17690</name>
</gene>
<keyword evidence="1" id="KW-0808">Transferase</keyword>
<dbReference type="InterPro" id="IPR029063">
    <property type="entry name" value="SAM-dependent_MTases_sf"/>
</dbReference>
<dbReference type="RefSeq" id="WP_306737039.1">
    <property type="nucleotide sequence ID" value="NZ_JANHAX010000006.1"/>
</dbReference>
<sequence>MSDAAFWNRIARKYANSPVGDMEAYEATLDRVRSYLHPDSEALEIGCGTGTTALKLAPFTHRIEASDVSAAMVDIAREKATVQRVRNVGFTVAPAEAPPEGRFDVVMSFNLLHLLRDLDSTLAQVAARVKPDGLFISKTICLAGPGLPWGMRALLLGLPLMQMIGKAPYVAKLSVTGLESAITRAGFEIIETGDYPDRPSRRFIVARKAP</sequence>
<dbReference type="CDD" id="cd02440">
    <property type="entry name" value="AdoMet_MTases"/>
    <property type="match status" value="1"/>
</dbReference>
<dbReference type="GO" id="GO:0008168">
    <property type="term" value="F:methyltransferase activity"/>
    <property type="evidence" value="ECO:0007669"/>
    <property type="project" value="UniProtKB-KW"/>
</dbReference>
<accession>A0AAE3WHL8</accession>
<dbReference type="EMBL" id="JANHAX010000006">
    <property type="protein sequence ID" value="MDQ2091738.1"/>
    <property type="molecule type" value="Genomic_DNA"/>
</dbReference>